<name>A0A250X3K6_9CHLO</name>
<dbReference type="EMBL" id="BEGY01000026">
    <property type="protein sequence ID" value="GAX77641.1"/>
    <property type="molecule type" value="Genomic_DNA"/>
</dbReference>
<keyword evidence="3" id="KW-1185">Reference proteome</keyword>
<sequence>MGAFGLENPTEPKSAITLDLYTHVLQFGESLRLQDDKLSGLFSIVKAVHTMSIKERKQIDLSFQYCKDLLLAHSVQRPPYSIGLFTLSEMKIILAWILDTYFRHYKLYMYAFTDRVLMSVTQTHPVDIIEAAPTLPALNEAITEEEHMQIVSEEERKAAEEAAAVEAAAAAQAEEERLARLREEYVAAVPDEIHDQVAAAVAREMELLRKAMEEQFLTQQAALQAKVDELEAKVGATAL</sequence>
<dbReference type="Pfam" id="PF14769">
    <property type="entry name" value="CLAMP"/>
    <property type="match status" value="1"/>
</dbReference>
<evidence type="ECO:0000256" key="1">
    <source>
        <dbReference type="SAM" id="Coils"/>
    </source>
</evidence>
<evidence type="ECO:0000313" key="3">
    <source>
        <dbReference type="Proteomes" id="UP000232323"/>
    </source>
</evidence>
<dbReference type="OrthoDB" id="425082at2759"/>
<dbReference type="AlphaFoldDB" id="A0A250X3K6"/>
<protein>
    <submittedName>
        <fullName evidence="2">Uncharacterized protein</fullName>
    </submittedName>
</protein>
<dbReference type="Proteomes" id="UP000232323">
    <property type="component" value="Unassembled WGS sequence"/>
</dbReference>
<accession>A0A250X3K6</accession>
<dbReference type="PANTHER" id="PTHR28457">
    <property type="entry name" value="COILED-COIL DOMAIN-CONTAINING PROTEIN 189"/>
    <property type="match status" value="1"/>
</dbReference>
<comment type="caution">
    <text evidence="2">The sequence shown here is derived from an EMBL/GenBank/DDBJ whole genome shotgun (WGS) entry which is preliminary data.</text>
</comment>
<organism evidence="2 3">
    <name type="scientific">Chlamydomonas eustigma</name>
    <dbReference type="NCBI Taxonomy" id="1157962"/>
    <lineage>
        <taxon>Eukaryota</taxon>
        <taxon>Viridiplantae</taxon>
        <taxon>Chlorophyta</taxon>
        <taxon>core chlorophytes</taxon>
        <taxon>Chlorophyceae</taxon>
        <taxon>CS clade</taxon>
        <taxon>Chlamydomonadales</taxon>
        <taxon>Chlamydomonadaceae</taxon>
        <taxon>Chlamydomonas</taxon>
    </lineage>
</organism>
<feature type="coiled-coil region" evidence="1">
    <location>
        <begin position="156"/>
        <end position="184"/>
    </location>
</feature>
<dbReference type="InterPro" id="IPR032727">
    <property type="entry name" value="CLAMP"/>
</dbReference>
<keyword evidence="1" id="KW-0175">Coiled coil</keyword>
<gene>
    <name evidence="2" type="ORF">CEUSTIGMA_g5084.t1</name>
</gene>
<evidence type="ECO:0000313" key="2">
    <source>
        <dbReference type="EMBL" id="GAX77641.1"/>
    </source>
</evidence>
<dbReference type="PANTHER" id="PTHR28457:SF1">
    <property type="entry name" value="CILIA- AND FLAGELLA-ASSOCIATED PROTEIN 119"/>
    <property type="match status" value="1"/>
</dbReference>
<reference evidence="2 3" key="1">
    <citation type="submission" date="2017-08" db="EMBL/GenBank/DDBJ databases">
        <title>Acidophilic green algal genome provides insights into adaptation to an acidic environment.</title>
        <authorList>
            <person name="Hirooka S."/>
            <person name="Hirose Y."/>
            <person name="Kanesaki Y."/>
            <person name="Higuchi S."/>
            <person name="Fujiwara T."/>
            <person name="Onuma R."/>
            <person name="Era A."/>
            <person name="Ohbayashi R."/>
            <person name="Uzuka A."/>
            <person name="Nozaki H."/>
            <person name="Yoshikawa H."/>
            <person name="Miyagishima S.Y."/>
        </authorList>
    </citation>
    <scope>NUCLEOTIDE SEQUENCE [LARGE SCALE GENOMIC DNA]</scope>
    <source>
        <strain evidence="2 3">NIES-2499</strain>
    </source>
</reference>
<proteinExistence type="predicted"/>
<dbReference type="STRING" id="1157962.A0A250X3K6"/>